<comment type="caution">
    <text evidence="1">The sequence shown here is derived from an EMBL/GenBank/DDBJ whole genome shotgun (WGS) entry which is preliminary data.</text>
</comment>
<proteinExistence type="predicted"/>
<reference evidence="1 2" key="1">
    <citation type="submission" date="2016-08" db="EMBL/GenBank/DDBJ databases">
        <authorList>
            <consortium name="Lentinula edodes genome sequencing consortium"/>
            <person name="Sakamoto Y."/>
            <person name="Nakade K."/>
            <person name="Sato S."/>
            <person name="Yoshida Y."/>
            <person name="Miyazaki K."/>
            <person name="Natsume S."/>
            <person name="Konno N."/>
        </authorList>
    </citation>
    <scope>NUCLEOTIDE SEQUENCE [LARGE SCALE GENOMIC DNA]</scope>
    <source>
        <strain evidence="1 2">NBRC 111202</strain>
    </source>
</reference>
<dbReference type="Proteomes" id="UP000188533">
    <property type="component" value="Unassembled WGS sequence"/>
</dbReference>
<evidence type="ECO:0000313" key="2">
    <source>
        <dbReference type="Proteomes" id="UP000188533"/>
    </source>
</evidence>
<reference evidence="1 2" key="2">
    <citation type="submission" date="2017-02" db="EMBL/GenBank/DDBJ databases">
        <title>A genome survey and senescence transcriptome analysis in Lentinula edodes.</title>
        <authorList>
            <person name="Sakamoto Y."/>
            <person name="Nakade K."/>
            <person name="Sato S."/>
            <person name="Yoshida Y."/>
            <person name="Miyazaki K."/>
            <person name="Natsume S."/>
            <person name="Konno N."/>
        </authorList>
    </citation>
    <scope>NUCLEOTIDE SEQUENCE [LARGE SCALE GENOMIC DNA]</scope>
    <source>
        <strain evidence="1 2">NBRC 111202</strain>
    </source>
</reference>
<dbReference type="AlphaFoldDB" id="A0A1Q3ETC1"/>
<protein>
    <submittedName>
        <fullName evidence="1">Uncharacterized protein</fullName>
    </submittedName>
</protein>
<keyword evidence="2" id="KW-1185">Reference proteome</keyword>
<sequence>MILLSTDFWNNIGATPTRIPFYCTLPSAALSLRLERHAHEILGGNSFVNRMFYARLGKTSKHIFAVMKNGHLLPIITILLDNMTPRSIASAPLRLISEFFDTTVEFAHILQVEFCTVNKFSDTPCQ</sequence>
<organism evidence="1 2">
    <name type="scientific">Lentinula edodes</name>
    <name type="common">Shiitake mushroom</name>
    <name type="synonym">Lentinus edodes</name>
    <dbReference type="NCBI Taxonomy" id="5353"/>
    <lineage>
        <taxon>Eukaryota</taxon>
        <taxon>Fungi</taxon>
        <taxon>Dikarya</taxon>
        <taxon>Basidiomycota</taxon>
        <taxon>Agaricomycotina</taxon>
        <taxon>Agaricomycetes</taxon>
        <taxon>Agaricomycetidae</taxon>
        <taxon>Agaricales</taxon>
        <taxon>Marasmiineae</taxon>
        <taxon>Omphalotaceae</taxon>
        <taxon>Lentinula</taxon>
    </lineage>
</organism>
<accession>A0A1Q3ETC1</accession>
<evidence type="ECO:0000313" key="1">
    <source>
        <dbReference type="EMBL" id="GAW10344.1"/>
    </source>
</evidence>
<name>A0A1Q3ETC1_LENED</name>
<gene>
    <name evidence="1" type="ORF">LENED_012599</name>
</gene>
<dbReference type="EMBL" id="BDGU01001674">
    <property type="protein sequence ID" value="GAW10344.1"/>
    <property type="molecule type" value="Genomic_DNA"/>
</dbReference>